<dbReference type="Pfam" id="PF01593">
    <property type="entry name" value="Amino_oxidase"/>
    <property type="match status" value="1"/>
</dbReference>
<dbReference type="PANTHER" id="PTHR42923">
    <property type="entry name" value="PROTOPORPHYRINOGEN OXIDASE"/>
    <property type="match status" value="1"/>
</dbReference>
<dbReference type="KEGG" id="epl:P4G45_14585"/>
<evidence type="ECO:0000313" key="3">
    <source>
        <dbReference type="EMBL" id="XBH13087.1"/>
    </source>
</evidence>
<evidence type="ECO:0000259" key="1">
    <source>
        <dbReference type="Pfam" id="PF01593"/>
    </source>
</evidence>
<dbReference type="Gene3D" id="3.50.50.60">
    <property type="entry name" value="FAD/NAD(P)-binding domain"/>
    <property type="match status" value="1"/>
</dbReference>
<dbReference type="InterPro" id="IPR036188">
    <property type="entry name" value="FAD/NAD-bd_sf"/>
</dbReference>
<feature type="domain" description="Amine oxidase" evidence="1">
    <location>
        <begin position="13"/>
        <end position="497"/>
    </location>
</feature>
<dbReference type="InterPro" id="IPR002937">
    <property type="entry name" value="Amino_oxidase"/>
</dbReference>
<protein>
    <submittedName>
        <fullName evidence="2">FAD-dependent oxidoreductase</fullName>
    </submittedName>
</protein>
<name>A0AAU7CX69_9BACT</name>
<dbReference type="InterPro" id="IPR050464">
    <property type="entry name" value="Zeta_carotene_desat/Oxidored"/>
</dbReference>
<dbReference type="EMBL" id="CP121195">
    <property type="protein sequence ID" value="XBH13087.1"/>
    <property type="molecule type" value="Genomic_DNA"/>
</dbReference>
<dbReference type="SUPFAM" id="SSF51905">
    <property type="entry name" value="FAD/NAD(P)-binding domain"/>
    <property type="match status" value="1"/>
</dbReference>
<dbReference type="GO" id="GO:0016491">
    <property type="term" value="F:oxidoreductase activity"/>
    <property type="evidence" value="ECO:0007669"/>
    <property type="project" value="InterPro"/>
</dbReference>
<proteinExistence type="predicted"/>
<gene>
    <name evidence="2" type="ORF">P4G45_14585</name>
    <name evidence="3" type="ORF">P8936_15540</name>
</gene>
<reference evidence="2" key="1">
    <citation type="submission" date="2023-03" db="EMBL/GenBank/DDBJ databases">
        <title>Edaphobacter sp.</title>
        <authorList>
            <person name="Huber K.J."/>
            <person name="Papendorf J."/>
            <person name="Pilke C."/>
            <person name="Bunk B."/>
            <person name="Sproeer C."/>
            <person name="Pester M."/>
        </authorList>
    </citation>
    <scope>NUCLEOTIDE SEQUENCE</scope>
    <source>
        <strain evidence="2">DSM 109919</strain>
        <strain evidence="3">DSM 109920</strain>
    </source>
</reference>
<evidence type="ECO:0000313" key="2">
    <source>
        <dbReference type="EMBL" id="XBH09701.1"/>
    </source>
</evidence>
<accession>A0AAU7CX69</accession>
<sequence>MSYKIAILGGGVGGLSAAHELIERGFAVSVFERNHVFGGKARSLYVPNSGTGGRRDLPGEHGFRFFPAFYKHLPDTLKRIPFPGNVSVFNNLVHATRIEVAQAGKPPLILTARLPQTMEDWLLAFKELFEGIGVPDDEVLFFADRLLTLLTSCPERRVSEYEQISWWTFVAAASHSAIYQTLLAEGLTRSLVAVRAQEGSTRTVGYILLQLIFGILTWGGFDRLLSGPTSEVWLLPWVQYLSQKGVQFQPDTTIKAFNSDASGLTSVTVEQGGQQAEISADFYISALPVEIMTGLVTSEMKTLAPSLAHLDSLRTAWMNGIQFFLKQDVPLDFGHTLYADSPWALTSVSQRQFWQQANLADYGDGQVGGLLSADISDWETPGILYGKPAMQCTAQEIKDEVWAQMKAHLNVAGAEPIRDDNLLTWFLDPDVQFPNPSAVTNLEPLLINTANSLQYRPNAATEIPNLFLASDYVRTYTDLACMEAANEAARRAVNAILTKTGSTQPPASLWEMQEPDCFKPLIEYDRLRFRMGLSHTSIGPI</sequence>
<dbReference type="EMBL" id="CP121194">
    <property type="protein sequence ID" value="XBH09701.1"/>
    <property type="molecule type" value="Genomic_DNA"/>
</dbReference>
<dbReference type="PANTHER" id="PTHR42923:SF46">
    <property type="entry name" value="AMINE OXIDASE"/>
    <property type="match status" value="1"/>
</dbReference>
<organism evidence="2">
    <name type="scientific">Edaphobacter paludis</name>
    <dbReference type="NCBI Taxonomy" id="3035702"/>
    <lineage>
        <taxon>Bacteria</taxon>
        <taxon>Pseudomonadati</taxon>
        <taxon>Acidobacteriota</taxon>
        <taxon>Terriglobia</taxon>
        <taxon>Terriglobales</taxon>
        <taxon>Acidobacteriaceae</taxon>
        <taxon>Edaphobacter</taxon>
    </lineage>
</organism>
<accession>A0AAU7D4X7</accession>
<dbReference type="AlphaFoldDB" id="A0AAU7CX69"/>
<dbReference type="RefSeq" id="WP_348267208.1">
    <property type="nucleotide sequence ID" value="NZ_CP121194.1"/>
</dbReference>
<dbReference type="PRINTS" id="PR00419">
    <property type="entry name" value="ADXRDTASE"/>
</dbReference>